<gene>
    <name evidence="2" type="ORF">FA13DRAFT_685229</name>
</gene>
<comment type="caution">
    <text evidence="2">The sequence shown here is derived from an EMBL/GenBank/DDBJ whole genome shotgun (WGS) entry which is preliminary data.</text>
</comment>
<sequence>MRDEHSGPTVVAEIVKTEDRAMSLLPLVPTANEVETNSGNSRARQTSEDDRKSVARTPKRTRFFLDAVVITKRNPEARLDPRYQLSSSIFNLQGKRRNLPFTDPAVSRTRNRRKLEVPKREHTEGLLRRVKTEPREVLLAPVQTTAPAPGTSSHMKRENSLEKVPDSVGAICSYVSSL</sequence>
<feature type="region of interest" description="Disordered" evidence="1">
    <location>
        <begin position="33"/>
        <end position="56"/>
    </location>
</feature>
<protein>
    <submittedName>
        <fullName evidence="2">Uncharacterized protein</fullName>
    </submittedName>
</protein>
<evidence type="ECO:0000313" key="3">
    <source>
        <dbReference type="Proteomes" id="UP000298030"/>
    </source>
</evidence>
<dbReference type="AlphaFoldDB" id="A0A4Y7T4A5"/>
<dbReference type="EMBL" id="QPFP01000029">
    <property type="protein sequence ID" value="TEB29013.1"/>
    <property type="molecule type" value="Genomic_DNA"/>
</dbReference>
<proteinExistence type="predicted"/>
<name>A0A4Y7T4A5_COPMI</name>
<evidence type="ECO:0000256" key="1">
    <source>
        <dbReference type="SAM" id="MobiDB-lite"/>
    </source>
</evidence>
<organism evidence="2 3">
    <name type="scientific">Coprinellus micaceus</name>
    <name type="common">Glistening ink-cap mushroom</name>
    <name type="synonym">Coprinus micaceus</name>
    <dbReference type="NCBI Taxonomy" id="71717"/>
    <lineage>
        <taxon>Eukaryota</taxon>
        <taxon>Fungi</taxon>
        <taxon>Dikarya</taxon>
        <taxon>Basidiomycota</taxon>
        <taxon>Agaricomycotina</taxon>
        <taxon>Agaricomycetes</taxon>
        <taxon>Agaricomycetidae</taxon>
        <taxon>Agaricales</taxon>
        <taxon>Agaricineae</taxon>
        <taxon>Psathyrellaceae</taxon>
        <taxon>Coprinellus</taxon>
    </lineage>
</organism>
<dbReference type="Proteomes" id="UP000298030">
    <property type="component" value="Unassembled WGS sequence"/>
</dbReference>
<feature type="compositionally biased region" description="Polar residues" evidence="1">
    <location>
        <begin position="33"/>
        <end position="44"/>
    </location>
</feature>
<keyword evidence="3" id="KW-1185">Reference proteome</keyword>
<reference evidence="2 3" key="1">
    <citation type="journal article" date="2019" name="Nat. Ecol. Evol.">
        <title>Megaphylogeny resolves global patterns of mushroom evolution.</title>
        <authorList>
            <person name="Varga T."/>
            <person name="Krizsan K."/>
            <person name="Foldi C."/>
            <person name="Dima B."/>
            <person name="Sanchez-Garcia M."/>
            <person name="Sanchez-Ramirez S."/>
            <person name="Szollosi G.J."/>
            <person name="Szarkandi J.G."/>
            <person name="Papp V."/>
            <person name="Albert L."/>
            <person name="Andreopoulos W."/>
            <person name="Angelini C."/>
            <person name="Antonin V."/>
            <person name="Barry K.W."/>
            <person name="Bougher N.L."/>
            <person name="Buchanan P."/>
            <person name="Buyck B."/>
            <person name="Bense V."/>
            <person name="Catcheside P."/>
            <person name="Chovatia M."/>
            <person name="Cooper J."/>
            <person name="Damon W."/>
            <person name="Desjardin D."/>
            <person name="Finy P."/>
            <person name="Geml J."/>
            <person name="Haridas S."/>
            <person name="Hughes K."/>
            <person name="Justo A."/>
            <person name="Karasinski D."/>
            <person name="Kautmanova I."/>
            <person name="Kiss B."/>
            <person name="Kocsube S."/>
            <person name="Kotiranta H."/>
            <person name="LaButti K.M."/>
            <person name="Lechner B.E."/>
            <person name="Liimatainen K."/>
            <person name="Lipzen A."/>
            <person name="Lukacs Z."/>
            <person name="Mihaltcheva S."/>
            <person name="Morgado L.N."/>
            <person name="Niskanen T."/>
            <person name="Noordeloos M.E."/>
            <person name="Ohm R.A."/>
            <person name="Ortiz-Santana B."/>
            <person name="Ovrebo C."/>
            <person name="Racz N."/>
            <person name="Riley R."/>
            <person name="Savchenko A."/>
            <person name="Shiryaev A."/>
            <person name="Soop K."/>
            <person name="Spirin V."/>
            <person name="Szebenyi C."/>
            <person name="Tomsovsky M."/>
            <person name="Tulloss R.E."/>
            <person name="Uehling J."/>
            <person name="Grigoriev I.V."/>
            <person name="Vagvolgyi C."/>
            <person name="Papp T."/>
            <person name="Martin F.M."/>
            <person name="Miettinen O."/>
            <person name="Hibbett D.S."/>
            <person name="Nagy L.G."/>
        </authorList>
    </citation>
    <scope>NUCLEOTIDE SEQUENCE [LARGE SCALE GENOMIC DNA]</scope>
    <source>
        <strain evidence="2 3">FP101781</strain>
    </source>
</reference>
<evidence type="ECO:0000313" key="2">
    <source>
        <dbReference type="EMBL" id="TEB29013.1"/>
    </source>
</evidence>
<accession>A0A4Y7T4A5</accession>